<organism evidence="2">
    <name type="scientific">Spongospora subterranea</name>
    <dbReference type="NCBI Taxonomy" id="70186"/>
    <lineage>
        <taxon>Eukaryota</taxon>
        <taxon>Sar</taxon>
        <taxon>Rhizaria</taxon>
        <taxon>Endomyxa</taxon>
        <taxon>Phytomyxea</taxon>
        <taxon>Plasmodiophorida</taxon>
        <taxon>Plasmodiophoridae</taxon>
        <taxon>Spongospora</taxon>
    </lineage>
</organism>
<feature type="compositionally biased region" description="Basic and acidic residues" evidence="1">
    <location>
        <begin position="13"/>
        <end position="22"/>
    </location>
</feature>
<name>A0A0H5RW63_9EUKA</name>
<feature type="region of interest" description="Disordered" evidence="1">
    <location>
        <begin position="1"/>
        <end position="50"/>
    </location>
</feature>
<feature type="non-terminal residue" evidence="2">
    <location>
        <position position="136"/>
    </location>
</feature>
<protein>
    <submittedName>
        <fullName evidence="2">Uncharacterized protein</fullName>
    </submittedName>
</protein>
<reference evidence="2" key="1">
    <citation type="submission" date="2015-04" db="EMBL/GenBank/DDBJ databases">
        <title>The genome sequence of the plant pathogenic Rhizarian Plasmodiophora brassicae reveals insights in its biotrophic life cycle and the origin of chitin synthesis.</title>
        <authorList>
            <person name="Schwelm A."/>
            <person name="Fogelqvist J."/>
            <person name="Knaust A."/>
            <person name="Julke S."/>
            <person name="Lilja T."/>
            <person name="Dhandapani V."/>
            <person name="Bonilla-Rosso G."/>
            <person name="Karlsson M."/>
            <person name="Shevchenko A."/>
            <person name="Choi S.R."/>
            <person name="Kim H.G."/>
            <person name="Park J.Y."/>
            <person name="Lim Y.P."/>
            <person name="Ludwig-Muller J."/>
            <person name="Dixelius C."/>
        </authorList>
    </citation>
    <scope>NUCLEOTIDE SEQUENCE</scope>
    <source>
        <tissue evidence="2">Potato root galls</tissue>
    </source>
</reference>
<evidence type="ECO:0000313" key="2">
    <source>
        <dbReference type="EMBL" id="CRZ12994.1"/>
    </source>
</evidence>
<sequence length="136" mass="15491">ALRHRLLRNDIAPQRRDAHHDPIIAQRSHPGLNDRRHFRPSNNGDDSSGRVHVDAIRQRHGAIHRPYRHSTWPTYLRRSIPDLSRHDLHASSALRRQMSADGNGPVPPAGTKRDAAMDVVSPSEHPSVGRRLEYPR</sequence>
<dbReference type="EMBL" id="HACM01012552">
    <property type="protein sequence ID" value="CRZ12994.1"/>
    <property type="molecule type" value="Transcribed_RNA"/>
</dbReference>
<feature type="non-terminal residue" evidence="2">
    <location>
        <position position="1"/>
    </location>
</feature>
<evidence type="ECO:0000256" key="1">
    <source>
        <dbReference type="SAM" id="MobiDB-lite"/>
    </source>
</evidence>
<accession>A0A0H5RW63</accession>
<proteinExistence type="predicted"/>
<dbReference type="AlphaFoldDB" id="A0A0H5RW63"/>
<feature type="region of interest" description="Disordered" evidence="1">
    <location>
        <begin position="87"/>
        <end position="136"/>
    </location>
</feature>